<feature type="signal peptide" evidence="2">
    <location>
        <begin position="1"/>
        <end position="22"/>
    </location>
</feature>
<feature type="compositionally biased region" description="Low complexity" evidence="1">
    <location>
        <begin position="679"/>
        <end position="702"/>
    </location>
</feature>
<dbReference type="KEGG" id="tpal:117652950"/>
<evidence type="ECO:0000256" key="1">
    <source>
        <dbReference type="SAM" id="MobiDB-lite"/>
    </source>
</evidence>
<keyword evidence="2" id="KW-0732">Signal</keyword>
<feature type="region of interest" description="Disordered" evidence="1">
    <location>
        <begin position="465"/>
        <end position="486"/>
    </location>
</feature>
<dbReference type="Proteomes" id="UP000515158">
    <property type="component" value="Unplaced"/>
</dbReference>
<keyword evidence="4" id="KW-0808">Transferase</keyword>
<organism evidence="4">
    <name type="scientific">Thrips palmi</name>
    <name type="common">Melon thrips</name>
    <dbReference type="NCBI Taxonomy" id="161013"/>
    <lineage>
        <taxon>Eukaryota</taxon>
        <taxon>Metazoa</taxon>
        <taxon>Ecdysozoa</taxon>
        <taxon>Arthropoda</taxon>
        <taxon>Hexapoda</taxon>
        <taxon>Insecta</taxon>
        <taxon>Pterygota</taxon>
        <taxon>Neoptera</taxon>
        <taxon>Paraneoptera</taxon>
        <taxon>Thysanoptera</taxon>
        <taxon>Terebrantia</taxon>
        <taxon>Thripoidea</taxon>
        <taxon>Thripidae</taxon>
        <taxon>Thrips</taxon>
    </lineage>
</organism>
<feature type="region of interest" description="Disordered" evidence="1">
    <location>
        <begin position="679"/>
        <end position="742"/>
    </location>
</feature>
<dbReference type="InParanoid" id="A0A6P9A9S6"/>
<evidence type="ECO:0000313" key="4">
    <source>
        <dbReference type="RefSeq" id="XP_034254074.1"/>
    </source>
</evidence>
<dbReference type="AlphaFoldDB" id="A0A6P9A9S6"/>
<dbReference type="OrthoDB" id="8964374at2759"/>
<feature type="chain" id="PRO_5027665610" evidence="2">
    <location>
        <begin position="23"/>
        <end position="762"/>
    </location>
</feature>
<name>A0A6P9A9S6_THRPL</name>
<feature type="compositionally biased region" description="Basic and acidic residues" evidence="1">
    <location>
        <begin position="333"/>
        <end position="349"/>
    </location>
</feature>
<feature type="region of interest" description="Disordered" evidence="1">
    <location>
        <begin position="312"/>
        <end position="366"/>
    </location>
</feature>
<evidence type="ECO:0000256" key="2">
    <source>
        <dbReference type="SAM" id="SignalP"/>
    </source>
</evidence>
<dbReference type="RefSeq" id="XP_034254074.1">
    <property type="nucleotide sequence ID" value="XM_034398183.1"/>
</dbReference>
<feature type="region of interest" description="Disordered" evidence="1">
    <location>
        <begin position="583"/>
        <end position="602"/>
    </location>
</feature>
<protein>
    <submittedName>
        <fullName evidence="4">Cyclin-dependent serine/threonine-protein kinase DDB_G0272797/DDB_G0274007 isoform X1</fullName>
    </submittedName>
</protein>
<evidence type="ECO:0000313" key="3">
    <source>
        <dbReference type="Proteomes" id="UP000515158"/>
    </source>
</evidence>
<reference evidence="4" key="1">
    <citation type="submission" date="2025-08" db="UniProtKB">
        <authorList>
            <consortium name="RefSeq"/>
        </authorList>
    </citation>
    <scope>IDENTIFICATION</scope>
    <source>
        <tissue evidence="4">Total insect</tissue>
    </source>
</reference>
<proteinExistence type="predicted"/>
<dbReference type="PANTHER" id="PTHR20898">
    <property type="entry name" value="DAEDALUS ON 3-RELATED-RELATED"/>
    <property type="match status" value="1"/>
</dbReference>
<sequence>MRTHCFAPLVFALAGLSLQLQATPKNYDLDFESVESIYDKNYFSPRSGVFMRPLNRTDKTSPRSEISSVIDIIQPLPNDTLVVGRLFELYEKKYIQSFIRYETPVCDYLRFGRRPVFNVFKTYFQFPASCPIQNYDVDVENVESTLNPSHFSEQSGMFLRTLNTTDGQQRSELSAVMDIIKPLPNDTLLDVSLFELLGKRYIQSFVKYQILFCDYLRHEKRPIYSGLKTYYHFPPSCPVQAYQRPKSAIVQVAQIAAVTVVLVSLILGSFMFAAAYVQSNSVCQDAYNELEGRMNQLLEERAALGPQSQALVGDLQGDDQDADQQPLSASQHAKREEPRQDKESAKDSDKDDDDQENSVDPPIHLKLPLQLDFDELAGALMERNQRSRMNCVVEKRRAEEVVDHQPRTVRLPFGLNLTTDPRYEHVSGERMAIFCESGNDQRHVPMEQMAGPIVQQQQGPMPFSQQQLQQQMQRQHEQQMQQQHQQQMQQQLQQQIQMHLQQLHQHQMQRQHEQQMQQQQPPQHFQQQMPIQVLPMSHAEARGFQQNTPLVALHAPQAGPQPQSPLQPLQLVPVQAVQAGQQPRQGRLFSPAPASAPQPRGRGFQGQGIPLEFRGVPMQAALTVEVEGRDGPVEVEGRSLTPQQLHQLEQLHQLQQLQPQDGVLPIEVIEARAFQHPQDMQPREMQPQDMQPQQGPGAPMPADSLRPPYQRAPMAPIHAVPPQEEEPRPHYVQPRSVRSPRSVDALLHREKRVRRCACDCNC</sequence>
<dbReference type="GO" id="GO:0016301">
    <property type="term" value="F:kinase activity"/>
    <property type="evidence" value="ECO:0007669"/>
    <property type="project" value="UniProtKB-KW"/>
</dbReference>
<keyword evidence="4" id="KW-0418">Kinase</keyword>
<accession>A0A6P9A9S6</accession>
<keyword evidence="3" id="KW-1185">Reference proteome</keyword>
<gene>
    <name evidence="4" type="primary">LOC117652950</name>
</gene>
<dbReference type="GeneID" id="117652950"/>